<dbReference type="InterPro" id="IPR004776">
    <property type="entry name" value="Mem_transp_PIN-like"/>
</dbReference>
<evidence type="ECO:0000313" key="9">
    <source>
        <dbReference type="EMBL" id="KYO49782.1"/>
    </source>
</evidence>
<dbReference type="GO" id="GO:0005886">
    <property type="term" value="C:plasma membrane"/>
    <property type="evidence" value="ECO:0007669"/>
    <property type="project" value="UniProtKB-SubCell"/>
</dbReference>
<accession>A0A162JSF3</accession>
<evidence type="ECO:0000256" key="5">
    <source>
        <dbReference type="ARBA" id="ARBA00022692"/>
    </source>
</evidence>
<comment type="caution">
    <text evidence="9">The sequence shown here is derived from an EMBL/GenBank/DDBJ whole genome shotgun (WGS) entry which is preliminary data.</text>
</comment>
<keyword evidence="5 8" id="KW-0812">Transmembrane</keyword>
<dbReference type="RefSeq" id="WP_062769738.1">
    <property type="nucleotide sequence ID" value="NZ_CP121045.1"/>
</dbReference>
<feature type="transmembrane region" description="Helical" evidence="8">
    <location>
        <begin position="289"/>
        <end position="309"/>
    </location>
</feature>
<comment type="similarity">
    <text evidence="2">Belongs to the auxin efflux carrier (TC 2.A.69) family.</text>
</comment>
<dbReference type="InterPro" id="IPR038770">
    <property type="entry name" value="Na+/solute_symporter_sf"/>
</dbReference>
<keyword evidence="7 8" id="KW-0472">Membrane</keyword>
<dbReference type="Gene3D" id="1.20.1530.20">
    <property type="match status" value="1"/>
</dbReference>
<feature type="transmembrane region" description="Helical" evidence="8">
    <location>
        <begin position="228"/>
        <end position="250"/>
    </location>
</feature>
<dbReference type="EMBL" id="LPZR01000217">
    <property type="protein sequence ID" value="KYO49782.1"/>
    <property type="molecule type" value="Genomic_DNA"/>
</dbReference>
<feature type="transmembrane region" description="Helical" evidence="8">
    <location>
        <begin position="193"/>
        <end position="216"/>
    </location>
</feature>
<evidence type="ECO:0000256" key="7">
    <source>
        <dbReference type="ARBA" id="ARBA00023136"/>
    </source>
</evidence>
<evidence type="ECO:0000313" key="10">
    <source>
        <dbReference type="Proteomes" id="UP000075787"/>
    </source>
</evidence>
<feature type="transmembrane region" description="Helical" evidence="8">
    <location>
        <begin position="256"/>
        <end position="277"/>
    </location>
</feature>
<dbReference type="GO" id="GO:0055085">
    <property type="term" value="P:transmembrane transport"/>
    <property type="evidence" value="ECO:0007669"/>
    <property type="project" value="InterPro"/>
</dbReference>
<dbReference type="OrthoDB" id="9810457at2"/>
<proteinExistence type="inferred from homology"/>
<feature type="transmembrane region" description="Helical" evidence="8">
    <location>
        <begin position="125"/>
        <end position="146"/>
    </location>
</feature>
<dbReference type="GeneID" id="97242643"/>
<protein>
    <recommendedName>
        <fullName evidence="11">AEC family transporter</fullName>
    </recommendedName>
</protein>
<keyword evidence="4" id="KW-1003">Cell membrane</keyword>
<dbReference type="PANTHER" id="PTHR36838:SF3">
    <property type="entry name" value="TRANSPORTER AUXIN EFFLUX CARRIER EC FAMILY"/>
    <property type="match status" value="1"/>
</dbReference>
<evidence type="ECO:0000256" key="1">
    <source>
        <dbReference type="ARBA" id="ARBA00004651"/>
    </source>
</evidence>
<organism evidence="9 10">
    <name type="scientific">Tistrella mobilis</name>
    <dbReference type="NCBI Taxonomy" id="171437"/>
    <lineage>
        <taxon>Bacteria</taxon>
        <taxon>Pseudomonadati</taxon>
        <taxon>Pseudomonadota</taxon>
        <taxon>Alphaproteobacteria</taxon>
        <taxon>Geminicoccales</taxon>
        <taxon>Geminicoccaceae</taxon>
        <taxon>Tistrella</taxon>
    </lineage>
</organism>
<evidence type="ECO:0000256" key="3">
    <source>
        <dbReference type="ARBA" id="ARBA00022448"/>
    </source>
</evidence>
<evidence type="ECO:0000256" key="8">
    <source>
        <dbReference type="SAM" id="Phobius"/>
    </source>
</evidence>
<feature type="transmembrane region" description="Helical" evidence="8">
    <location>
        <begin position="100"/>
        <end position="119"/>
    </location>
</feature>
<dbReference type="AlphaFoldDB" id="A0A162JSF3"/>
<dbReference type="Proteomes" id="UP000075787">
    <property type="component" value="Unassembled WGS sequence"/>
</dbReference>
<keyword evidence="6 8" id="KW-1133">Transmembrane helix</keyword>
<feature type="transmembrane region" description="Helical" evidence="8">
    <location>
        <begin position="167"/>
        <end position="187"/>
    </location>
</feature>
<name>A0A162JSF3_9PROT</name>
<sequence>MQILIDVCLPFFAVILTGWIVGRRRFIDAGGLAGLNRFTYWVALPPFLFVKVAEIPLDRLLDPKLIGAYYGAGLIVYAIAVVGGRRLFGGGPAISGIRGLGTTFSNVGYMGLPLVIFAFGPEAAAPAMTIIVLDHVLMMGLTVLLIESERAAGGGLKRALIKIARGLAFNPLILTIVAGALYGVSGLPLPKPVAAYGNLVGLAAAPCALFALGANLAGCSLARGMIEVSGLALLKIVVHPLLVLGMATIVFALDPLLVRILVLEASLPIAVSVFVLADQYRMDTSRISAAILVSTLGSVATVSLALTLLGS</sequence>
<dbReference type="Pfam" id="PF03547">
    <property type="entry name" value="Mem_trans"/>
    <property type="match status" value="1"/>
</dbReference>
<evidence type="ECO:0000256" key="2">
    <source>
        <dbReference type="ARBA" id="ARBA00010145"/>
    </source>
</evidence>
<evidence type="ECO:0000256" key="6">
    <source>
        <dbReference type="ARBA" id="ARBA00022989"/>
    </source>
</evidence>
<reference evidence="9 10" key="1">
    <citation type="submission" date="2015-12" db="EMBL/GenBank/DDBJ databases">
        <title>Genome sequence of Tistrella mobilis MCCC 1A02139.</title>
        <authorList>
            <person name="Lu L."/>
            <person name="Lai Q."/>
            <person name="Shao Z."/>
            <person name="Qian P."/>
        </authorList>
    </citation>
    <scope>NUCLEOTIDE SEQUENCE [LARGE SCALE GENOMIC DNA]</scope>
    <source>
        <strain evidence="9 10">MCCC 1A02139</strain>
    </source>
</reference>
<dbReference type="PANTHER" id="PTHR36838">
    <property type="entry name" value="AUXIN EFFLUX CARRIER FAMILY PROTEIN"/>
    <property type="match status" value="1"/>
</dbReference>
<feature type="transmembrane region" description="Helical" evidence="8">
    <location>
        <begin position="67"/>
        <end position="88"/>
    </location>
</feature>
<gene>
    <name evidence="9" type="ORF">AUP44_16080</name>
</gene>
<keyword evidence="3" id="KW-0813">Transport</keyword>
<comment type="subcellular location">
    <subcellularLocation>
        <location evidence="1">Cell membrane</location>
        <topology evidence="1">Multi-pass membrane protein</topology>
    </subcellularLocation>
</comment>
<evidence type="ECO:0008006" key="11">
    <source>
        <dbReference type="Google" id="ProtNLM"/>
    </source>
</evidence>
<evidence type="ECO:0000256" key="4">
    <source>
        <dbReference type="ARBA" id="ARBA00022475"/>
    </source>
</evidence>